<reference evidence="3" key="1">
    <citation type="journal article" date="2014" name="Int. J. Syst. Evol. Microbiol.">
        <title>Complete genome sequence of Corynebacterium casei LMG S-19264T (=DSM 44701T), isolated from a smear-ripened cheese.</title>
        <authorList>
            <consortium name="US DOE Joint Genome Institute (JGI-PGF)"/>
            <person name="Walter F."/>
            <person name="Albersmeier A."/>
            <person name="Kalinowski J."/>
            <person name="Ruckert C."/>
        </authorList>
    </citation>
    <scope>NUCLEOTIDE SEQUENCE</scope>
    <source>
        <strain evidence="3">NBRC 112290</strain>
    </source>
</reference>
<dbReference type="EMBL" id="BSUM01000005">
    <property type="protein sequence ID" value="GMA33779.1"/>
    <property type="molecule type" value="Genomic_DNA"/>
</dbReference>
<proteinExistence type="predicted"/>
<evidence type="ECO:0000313" key="3">
    <source>
        <dbReference type="EMBL" id="GMA33715.1"/>
    </source>
</evidence>
<name>A0AA38CWV5_9MICO</name>
<evidence type="ECO:0000313" key="4">
    <source>
        <dbReference type="EMBL" id="GMA33779.1"/>
    </source>
</evidence>
<dbReference type="AlphaFoldDB" id="A0AA38CWV5"/>
<evidence type="ECO:0000259" key="1">
    <source>
        <dbReference type="PROSITE" id="PS51272"/>
    </source>
</evidence>
<dbReference type="Pfam" id="PF00395">
    <property type="entry name" value="SLH"/>
    <property type="match status" value="2"/>
</dbReference>
<dbReference type="PANTHER" id="PTHR43308:SF5">
    <property type="entry name" value="S-LAYER PROTEIN _ PEPTIDOGLYCAN ENDO-BETA-N-ACETYLGLUCOSAMINIDASE"/>
    <property type="match status" value="1"/>
</dbReference>
<dbReference type="Proteomes" id="UP001157161">
    <property type="component" value="Unassembled WGS sequence"/>
</dbReference>
<gene>
    <name evidence="2" type="ORF">GCM10025875_36400</name>
    <name evidence="3" type="ORF">GCM10025875_37070</name>
    <name evidence="4" type="ORF">GCM10025875_37710</name>
</gene>
<dbReference type="InterPro" id="IPR051465">
    <property type="entry name" value="Cell_Envelope_Struct_Comp"/>
</dbReference>
<dbReference type="PANTHER" id="PTHR43308">
    <property type="entry name" value="OUTER MEMBRANE PROTEIN ALPHA-RELATED"/>
    <property type="match status" value="1"/>
</dbReference>
<evidence type="ECO:0000313" key="2">
    <source>
        <dbReference type="EMBL" id="GMA33648.1"/>
    </source>
</evidence>
<feature type="domain" description="SLH" evidence="1">
    <location>
        <begin position="200"/>
        <end position="261"/>
    </location>
</feature>
<reference evidence="3" key="2">
    <citation type="submission" date="2023-02" db="EMBL/GenBank/DDBJ databases">
        <authorList>
            <person name="Sun Q."/>
            <person name="Mori K."/>
        </authorList>
    </citation>
    <scope>NUCLEOTIDE SEQUENCE</scope>
    <source>
        <strain evidence="3">NBRC 112290</strain>
    </source>
</reference>
<protein>
    <recommendedName>
        <fullName evidence="1">SLH domain-containing protein</fullName>
    </recommendedName>
</protein>
<accession>A0AA38CWV5</accession>
<feature type="domain" description="SLH" evidence="1">
    <location>
        <begin position="262"/>
        <end position="320"/>
    </location>
</feature>
<dbReference type="PROSITE" id="PS51272">
    <property type="entry name" value="SLH"/>
    <property type="match status" value="2"/>
</dbReference>
<evidence type="ECO:0000313" key="5">
    <source>
        <dbReference type="Proteomes" id="UP001157161"/>
    </source>
</evidence>
<dbReference type="RefSeq" id="WP_284252909.1">
    <property type="nucleotide sequence ID" value="NZ_BSUM01000003.1"/>
</dbReference>
<sequence length="320" mass="35294">MTDSKFAIETGNASAADSNYSFSMGISNNNSWATYDQKISRSLSSNDGQYRTVEVSLNGTPHSVSTAFQPGQTYGMVGAIVSSANANRGLGVINSQASALSDFAGWNYDIPGVYPQGRTIFYQSSFRVSFQVVGHAVNCDGPYYDVYSNNQFATEIRWMRNNNIAPADANGNYRPYEATTRSDMVYFMWAMRGFPALNSGTNCFADVNYFTPNGDVICWAKAVGLVGGWPDNSFRPNQPVARDAMAAFLYRLAGNPHYVAPSSSPFTDVTPQTQFYKEMSWLRSRGISTGWPDGTYRPLSSTNRDAMAAFLYRMRMSNIA</sequence>
<organism evidence="3 5">
    <name type="scientific">Litorihabitans aurantiacus</name>
    <dbReference type="NCBI Taxonomy" id="1930061"/>
    <lineage>
        <taxon>Bacteria</taxon>
        <taxon>Bacillati</taxon>
        <taxon>Actinomycetota</taxon>
        <taxon>Actinomycetes</taxon>
        <taxon>Micrococcales</taxon>
        <taxon>Beutenbergiaceae</taxon>
        <taxon>Litorihabitans</taxon>
    </lineage>
</organism>
<dbReference type="EMBL" id="BSUM01000004">
    <property type="protein sequence ID" value="GMA33715.1"/>
    <property type="molecule type" value="Genomic_DNA"/>
</dbReference>
<dbReference type="InterPro" id="IPR001119">
    <property type="entry name" value="SLH_dom"/>
</dbReference>
<keyword evidence="5" id="KW-1185">Reference proteome</keyword>
<comment type="caution">
    <text evidence="3">The sequence shown here is derived from an EMBL/GenBank/DDBJ whole genome shotgun (WGS) entry which is preliminary data.</text>
</comment>
<dbReference type="EMBL" id="BSUM01000003">
    <property type="protein sequence ID" value="GMA33648.1"/>
    <property type="molecule type" value="Genomic_DNA"/>
</dbReference>